<comment type="cofactor">
    <cofactor evidence="1">
        <name>FAD</name>
        <dbReference type="ChEBI" id="CHEBI:57692"/>
    </cofactor>
</comment>
<dbReference type="GO" id="GO:0071949">
    <property type="term" value="F:FAD binding"/>
    <property type="evidence" value="ECO:0007669"/>
    <property type="project" value="InterPro"/>
</dbReference>
<dbReference type="Proteomes" id="UP000007797">
    <property type="component" value="Unassembled WGS sequence"/>
</dbReference>
<feature type="transmembrane region" description="Helical" evidence="5">
    <location>
        <begin position="131"/>
        <end position="147"/>
    </location>
</feature>
<dbReference type="KEGG" id="dfa:DFA_01846"/>
<feature type="region of interest" description="Disordered" evidence="4">
    <location>
        <begin position="29"/>
        <end position="53"/>
    </location>
</feature>
<dbReference type="PANTHER" id="PTHR43004:SF19">
    <property type="entry name" value="BINDING MONOOXYGENASE, PUTATIVE (JCVI)-RELATED"/>
    <property type="match status" value="1"/>
</dbReference>
<proteinExistence type="predicted"/>
<dbReference type="SUPFAM" id="SSF51905">
    <property type="entry name" value="FAD/NAD(P)-binding domain"/>
    <property type="match status" value="1"/>
</dbReference>
<dbReference type="OrthoDB" id="2690153at2759"/>
<evidence type="ECO:0000313" key="8">
    <source>
        <dbReference type="Proteomes" id="UP000007797"/>
    </source>
</evidence>
<protein>
    <recommendedName>
        <fullName evidence="6">FAD-binding domain-containing protein</fullName>
    </recommendedName>
</protein>
<dbReference type="GO" id="GO:0016709">
    <property type="term" value="F:oxidoreductase activity, acting on paired donors, with incorporation or reduction of molecular oxygen, NAD(P)H as one donor, and incorporation of one atom of oxygen"/>
    <property type="evidence" value="ECO:0007669"/>
    <property type="project" value="UniProtKB-ARBA"/>
</dbReference>
<evidence type="ECO:0000313" key="7">
    <source>
        <dbReference type="EMBL" id="EGG21960.1"/>
    </source>
</evidence>
<sequence length="293" mass="33218">MKRMKEEHVKVLVVGSGIVGLTTSLLLHQQQQQEKEKDSDDIESSSTSSSSLSTSSSITFKVIEKHSTLCMHPRSRGFNTRSMEIIRSLGLESKVKETVDQSVIQSTGIYSGRTLVQAIGRKYRWLRNPQLLGGLAVLVSIFGAIYWVLPGGWFSIFMIALVYVLMQVAKKWKRYIKESSTSSFTRITQDIIEPLLYESAKSRGIDIEFNQEMLELTKMDDSDRDDNTKGRYRVLVKDRVTGDEKVIWTDYRAGWDRVPRSRRDDPTTQHLLSIKSDGSVGVVEPAVHVLGRE</sequence>
<dbReference type="GeneID" id="14873869"/>
<dbReference type="AlphaFoldDB" id="F4PV52"/>
<keyword evidence="5" id="KW-0472">Membrane</keyword>
<feature type="transmembrane region" description="Helical" evidence="5">
    <location>
        <begin position="153"/>
        <end position="169"/>
    </location>
</feature>
<evidence type="ECO:0000256" key="5">
    <source>
        <dbReference type="SAM" id="Phobius"/>
    </source>
</evidence>
<keyword evidence="5" id="KW-1133">Transmembrane helix</keyword>
<dbReference type="InterPro" id="IPR036188">
    <property type="entry name" value="FAD/NAD-bd_sf"/>
</dbReference>
<dbReference type="InterPro" id="IPR002938">
    <property type="entry name" value="FAD-bd"/>
</dbReference>
<name>F4PV52_CACFS</name>
<organism evidence="7 8">
    <name type="scientific">Cavenderia fasciculata</name>
    <name type="common">Slime mold</name>
    <name type="synonym">Dictyostelium fasciculatum</name>
    <dbReference type="NCBI Taxonomy" id="261658"/>
    <lineage>
        <taxon>Eukaryota</taxon>
        <taxon>Amoebozoa</taxon>
        <taxon>Evosea</taxon>
        <taxon>Eumycetozoa</taxon>
        <taxon>Dictyostelia</taxon>
        <taxon>Acytosteliales</taxon>
        <taxon>Cavenderiaceae</taxon>
        <taxon>Cavenderia</taxon>
    </lineage>
</organism>
<dbReference type="RefSeq" id="XP_004359811.1">
    <property type="nucleotide sequence ID" value="XM_004359754.1"/>
</dbReference>
<keyword evidence="2" id="KW-0285">Flavoprotein</keyword>
<feature type="domain" description="FAD-binding" evidence="6">
    <location>
        <begin position="9"/>
        <end position="222"/>
    </location>
</feature>
<keyword evidence="5" id="KW-0812">Transmembrane</keyword>
<evidence type="ECO:0000256" key="2">
    <source>
        <dbReference type="ARBA" id="ARBA00022630"/>
    </source>
</evidence>
<evidence type="ECO:0000256" key="3">
    <source>
        <dbReference type="ARBA" id="ARBA00022827"/>
    </source>
</evidence>
<gene>
    <name evidence="7" type="ORF">DFA_01846</name>
</gene>
<dbReference type="InterPro" id="IPR050641">
    <property type="entry name" value="RIFMO-like"/>
</dbReference>
<dbReference type="Gene3D" id="3.50.50.60">
    <property type="entry name" value="FAD/NAD(P)-binding domain"/>
    <property type="match status" value="2"/>
</dbReference>
<keyword evidence="8" id="KW-1185">Reference proteome</keyword>
<evidence type="ECO:0000259" key="6">
    <source>
        <dbReference type="Pfam" id="PF01494"/>
    </source>
</evidence>
<evidence type="ECO:0000256" key="1">
    <source>
        <dbReference type="ARBA" id="ARBA00001974"/>
    </source>
</evidence>
<dbReference type="EMBL" id="GL883010">
    <property type="protein sequence ID" value="EGG21960.1"/>
    <property type="molecule type" value="Genomic_DNA"/>
</dbReference>
<accession>F4PV52</accession>
<dbReference type="PANTHER" id="PTHR43004">
    <property type="entry name" value="TRK SYSTEM POTASSIUM UPTAKE PROTEIN"/>
    <property type="match status" value="1"/>
</dbReference>
<keyword evidence="3" id="KW-0274">FAD</keyword>
<evidence type="ECO:0000256" key="4">
    <source>
        <dbReference type="SAM" id="MobiDB-lite"/>
    </source>
</evidence>
<dbReference type="STRING" id="1054147.F4PV52"/>
<dbReference type="Pfam" id="PF01494">
    <property type="entry name" value="FAD_binding_3"/>
    <property type="match status" value="1"/>
</dbReference>
<feature type="compositionally biased region" description="Low complexity" evidence="4">
    <location>
        <begin position="44"/>
        <end position="53"/>
    </location>
</feature>
<reference evidence="8" key="1">
    <citation type="journal article" date="2011" name="Genome Res.">
        <title>Phylogeny-wide analysis of social amoeba genomes highlights ancient origins for complex intercellular communication.</title>
        <authorList>
            <person name="Heidel A.J."/>
            <person name="Lawal H.M."/>
            <person name="Felder M."/>
            <person name="Schilde C."/>
            <person name="Helps N.R."/>
            <person name="Tunggal B."/>
            <person name="Rivero F."/>
            <person name="John U."/>
            <person name="Schleicher M."/>
            <person name="Eichinger L."/>
            <person name="Platzer M."/>
            <person name="Noegel A.A."/>
            <person name="Schaap P."/>
            <person name="Gloeckner G."/>
        </authorList>
    </citation>
    <scope>NUCLEOTIDE SEQUENCE [LARGE SCALE GENOMIC DNA]</scope>
    <source>
        <strain evidence="8">SH3</strain>
    </source>
</reference>